<dbReference type="AlphaFoldDB" id="U2SAU1"/>
<dbReference type="SUPFAM" id="SSF74982">
    <property type="entry name" value="Small protein B (SmpB)"/>
    <property type="match status" value="1"/>
</dbReference>
<dbReference type="RefSeq" id="WP_021796943.1">
    <property type="nucleotide sequence ID" value="NZ_ACVN02000101.1"/>
</dbReference>
<keyword evidence="5" id="KW-1185">Reference proteome</keyword>
<dbReference type="OrthoDB" id="9805462at2"/>
<sequence length="160" mass="18592">MPREKGERMIARNRRATHDYSIGERLEAGIVLTGTEVKSLRDGRASLADAFATIDDGEVWLHQANIPEYSMGSWRRSHTALRKRKLLLHRQEIARLERQLASSGRTLVPLAMYFKDGRAKVELAVGTGRREWDKRQAIRERDMNREAQRELADRTRRGRR</sequence>
<evidence type="ECO:0000256" key="2">
    <source>
        <dbReference type="ARBA" id="ARBA00022884"/>
    </source>
</evidence>
<protein>
    <recommendedName>
        <fullName evidence="3">SsrA-binding protein</fullName>
    </recommendedName>
    <alternativeName>
        <fullName evidence="3">Small protein B</fullName>
    </alternativeName>
</protein>
<comment type="caution">
    <text evidence="4">The sequence shown here is derived from an EMBL/GenBank/DDBJ whole genome shotgun (WGS) entry which is preliminary data.</text>
</comment>
<comment type="subcellular location">
    <subcellularLocation>
        <location evidence="3">Cytoplasm</location>
    </subcellularLocation>
    <text evidence="3">The tmRNA-SmpB complex associates with stalled 70S ribosomes.</text>
</comment>
<dbReference type="PANTHER" id="PTHR30308">
    <property type="entry name" value="TMRNA-BINDING COMPONENT OF TRANS-TRANSLATION TAGGING COMPLEX"/>
    <property type="match status" value="1"/>
</dbReference>
<dbReference type="GO" id="GO:0070929">
    <property type="term" value="P:trans-translation"/>
    <property type="evidence" value="ECO:0007669"/>
    <property type="project" value="UniProtKB-UniRule"/>
</dbReference>
<reference evidence="4" key="1">
    <citation type="submission" date="2013-08" db="EMBL/GenBank/DDBJ databases">
        <authorList>
            <person name="Durkin A.S."/>
            <person name="Haft D.R."/>
            <person name="McCorrison J."/>
            <person name="Torralba M."/>
            <person name="Gillis M."/>
            <person name="Haft D.H."/>
            <person name="Methe B."/>
            <person name="Sutton G."/>
            <person name="Nelson K.E."/>
        </authorList>
    </citation>
    <scope>NUCLEOTIDE SEQUENCE [LARGE SCALE GENOMIC DNA]</scope>
    <source>
        <strain evidence="4">F0233</strain>
    </source>
</reference>
<dbReference type="PANTHER" id="PTHR30308:SF2">
    <property type="entry name" value="SSRA-BINDING PROTEIN"/>
    <property type="match status" value="1"/>
</dbReference>
<accession>U2SAU1</accession>
<dbReference type="Pfam" id="PF01668">
    <property type="entry name" value="SmpB"/>
    <property type="match status" value="1"/>
</dbReference>
<dbReference type="Gene3D" id="2.40.280.10">
    <property type="match status" value="1"/>
</dbReference>
<evidence type="ECO:0000256" key="1">
    <source>
        <dbReference type="ARBA" id="ARBA00022490"/>
    </source>
</evidence>
<proteinExistence type="inferred from homology"/>
<comment type="similarity">
    <text evidence="3">Belongs to the SmpB family.</text>
</comment>
<dbReference type="GeneID" id="95358765"/>
<dbReference type="EMBL" id="ACVN02000101">
    <property type="protein sequence ID" value="ERK59882.1"/>
    <property type="molecule type" value="Genomic_DNA"/>
</dbReference>
<evidence type="ECO:0000256" key="3">
    <source>
        <dbReference type="HAMAP-Rule" id="MF_00023"/>
    </source>
</evidence>
<name>U2SAU1_9ACTN</name>
<dbReference type="InterPro" id="IPR000037">
    <property type="entry name" value="SsrA-bd_prot"/>
</dbReference>
<dbReference type="Proteomes" id="UP000017052">
    <property type="component" value="Unassembled WGS sequence"/>
</dbReference>
<dbReference type="GO" id="GO:0003723">
    <property type="term" value="F:RNA binding"/>
    <property type="evidence" value="ECO:0007669"/>
    <property type="project" value="UniProtKB-UniRule"/>
</dbReference>
<dbReference type="PROSITE" id="PS01317">
    <property type="entry name" value="SSRP"/>
    <property type="match status" value="1"/>
</dbReference>
<dbReference type="GO" id="GO:0005829">
    <property type="term" value="C:cytosol"/>
    <property type="evidence" value="ECO:0007669"/>
    <property type="project" value="TreeGrafter"/>
</dbReference>
<comment type="function">
    <text evidence="3">Required for rescue of stalled ribosomes mediated by trans-translation. Binds to transfer-messenger RNA (tmRNA), required for stable association of tmRNA with ribosomes. tmRNA and SmpB together mimic tRNA shape, replacing the anticodon stem-loop with SmpB. tmRNA is encoded by the ssrA gene; the 2 termini fold to resemble tRNA(Ala) and it encodes a 'tag peptide', a short internal open reading frame. During trans-translation Ala-aminoacylated tmRNA acts like a tRNA, entering the A-site of stalled ribosomes, displacing the stalled mRNA. The ribosome then switches to translate the ORF on the tmRNA; the nascent peptide is terminated with the 'tag peptide' encoded by the tmRNA and targeted for degradation. The ribosome is freed to recommence translation, which seems to be the essential function of trans-translation.</text>
</comment>
<dbReference type="NCBIfam" id="TIGR00086">
    <property type="entry name" value="smpB"/>
    <property type="match status" value="1"/>
</dbReference>
<evidence type="ECO:0000313" key="4">
    <source>
        <dbReference type="EMBL" id="ERK59882.1"/>
    </source>
</evidence>
<keyword evidence="2 3" id="KW-0694">RNA-binding</keyword>
<organism evidence="4 5">
    <name type="scientific">Propionibacterium acidifaciens F0233</name>
    <dbReference type="NCBI Taxonomy" id="553198"/>
    <lineage>
        <taxon>Bacteria</taxon>
        <taxon>Bacillati</taxon>
        <taxon>Actinomycetota</taxon>
        <taxon>Actinomycetes</taxon>
        <taxon>Propionibacteriales</taxon>
        <taxon>Propionibacteriaceae</taxon>
        <taxon>Propionibacterium</taxon>
    </lineage>
</organism>
<dbReference type="CDD" id="cd09294">
    <property type="entry name" value="SmpB"/>
    <property type="match status" value="1"/>
</dbReference>
<dbReference type="NCBIfam" id="NF003843">
    <property type="entry name" value="PRK05422.1"/>
    <property type="match status" value="1"/>
</dbReference>
<evidence type="ECO:0000313" key="5">
    <source>
        <dbReference type="Proteomes" id="UP000017052"/>
    </source>
</evidence>
<dbReference type="InterPro" id="IPR020081">
    <property type="entry name" value="SsrA-bd_prot_CS"/>
</dbReference>
<dbReference type="InterPro" id="IPR023620">
    <property type="entry name" value="SmpB"/>
</dbReference>
<keyword evidence="1 3" id="KW-0963">Cytoplasm</keyword>
<gene>
    <name evidence="3 4" type="primary">smpB</name>
    <name evidence="4" type="ORF">HMPREF0682_2194</name>
</gene>
<dbReference type="HAMAP" id="MF_00023">
    <property type="entry name" value="SmpB"/>
    <property type="match status" value="1"/>
</dbReference>
<dbReference type="GO" id="GO:0070930">
    <property type="term" value="P:trans-translation-dependent protein tagging"/>
    <property type="evidence" value="ECO:0007669"/>
    <property type="project" value="TreeGrafter"/>
</dbReference>